<organism evidence="1 2">
    <name type="scientific">Candidatus Sodalis endolongispinus</name>
    <dbReference type="NCBI Taxonomy" id="2812662"/>
    <lineage>
        <taxon>Bacteria</taxon>
        <taxon>Pseudomonadati</taxon>
        <taxon>Pseudomonadota</taxon>
        <taxon>Gammaproteobacteria</taxon>
        <taxon>Enterobacterales</taxon>
        <taxon>Bruguierivoracaceae</taxon>
        <taxon>Sodalis</taxon>
    </lineage>
</organism>
<name>A0ABS5YBF0_9GAMM</name>
<dbReference type="EMBL" id="JAFJYC010000001">
    <property type="protein sequence ID" value="MBT9432261.1"/>
    <property type="molecule type" value="Genomic_DNA"/>
</dbReference>
<proteinExistence type="predicted"/>
<evidence type="ECO:0000313" key="1">
    <source>
        <dbReference type="EMBL" id="MBT9432261.1"/>
    </source>
</evidence>
<comment type="caution">
    <text evidence="1">The sequence shown here is derived from an EMBL/GenBank/DDBJ whole genome shotgun (WGS) entry which is preliminary data.</text>
</comment>
<dbReference type="RefSeq" id="WP_215669429.1">
    <property type="nucleotide sequence ID" value="NZ_JAFJYC010000001.1"/>
</dbReference>
<reference evidence="1 2" key="1">
    <citation type="journal article" date="2021" name="Genome Biol. Evol.">
        <title>The evolution of interdependence in a four-way mealybug symbiosis.</title>
        <authorList>
            <person name="Garber A.I."/>
            <person name="Kupper M."/>
            <person name="Laetsch D.R."/>
            <person name="Weldon S.R."/>
            <person name="Ladinsky M.S."/>
            <person name="Bjorkman P.J."/>
            <person name="McCutcheon J.P."/>
        </authorList>
    </citation>
    <scope>NUCLEOTIDE SEQUENCE [LARGE SCALE GENOMIC DNA]</scope>
    <source>
        <strain evidence="1">SOD</strain>
    </source>
</reference>
<evidence type="ECO:0000313" key="2">
    <source>
        <dbReference type="Proteomes" id="UP000811282"/>
    </source>
</evidence>
<sequence length="78" mass="8783">MTKFNQNALTFNSANLLPLMINSHSDKFVFGQPSLVEIEGNLEFRAQVKTDNLESVTAFTEMLDAFFTLLMDYQAAMA</sequence>
<dbReference type="Proteomes" id="UP000811282">
    <property type="component" value="Unassembled WGS sequence"/>
</dbReference>
<gene>
    <name evidence="1" type="ORF">JZM24_09220</name>
</gene>
<protein>
    <submittedName>
        <fullName evidence="1">Uncharacterized protein</fullName>
    </submittedName>
</protein>
<keyword evidence="2" id="KW-1185">Reference proteome</keyword>
<dbReference type="Gene3D" id="3.30.1460.10">
    <property type="match status" value="1"/>
</dbReference>
<accession>A0ABS5YBF0</accession>
<dbReference type="SUPFAM" id="SSF69635">
    <property type="entry name" value="Type III secretory system chaperone-like"/>
    <property type="match status" value="1"/>
</dbReference>